<feature type="compositionally biased region" description="Basic and acidic residues" evidence="7">
    <location>
        <begin position="942"/>
        <end position="965"/>
    </location>
</feature>
<feature type="compositionally biased region" description="Polar residues" evidence="7">
    <location>
        <begin position="829"/>
        <end position="842"/>
    </location>
</feature>
<dbReference type="OrthoDB" id="10020333at2759"/>
<evidence type="ECO:0000256" key="6">
    <source>
        <dbReference type="ARBA" id="ARBA00022840"/>
    </source>
</evidence>
<keyword evidence="6" id="KW-0067">ATP-binding</keyword>
<dbReference type="Gene3D" id="1.10.510.10">
    <property type="entry name" value="Transferase(Phosphotransferase) domain 1"/>
    <property type="match status" value="3"/>
</dbReference>
<dbReference type="AlphaFoldDB" id="A0A9P6TWZ8"/>
<evidence type="ECO:0000313" key="9">
    <source>
        <dbReference type="EMBL" id="KAG0249781.1"/>
    </source>
</evidence>
<feature type="compositionally biased region" description="Basic and acidic residues" evidence="7">
    <location>
        <begin position="133"/>
        <end position="150"/>
    </location>
</feature>
<dbReference type="GO" id="GO:0005524">
    <property type="term" value="F:ATP binding"/>
    <property type="evidence" value="ECO:0007669"/>
    <property type="project" value="UniProtKB-KW"/>
</dbReference>
<feature type="region of interest" description="Disordered" evidence="7">
    <location>
        <begin position="886"/>
        <end position="905"/>
    </location>
</feature>
<keyword evidence="2" id="KW-0723">Serine/threonine-protein kinase</keyword>
<dbReference type="SUPFAM" id="SSF56112">
    <property type="entry name" value="Protein kinase-like (PK-like)"/>
    <property type="match status" value="1"/>
</dbReference>
<dbReference type="Proteomes" id="UP000726737">
    <property type="component" value="Unassembled WGS sequence"/>
</dbReference>
<dbReference type="GO" id="GO:0044773">
    <property type="term" value="P:mitotic DNA damage checkpoint signaling"/>
    <property type="evidence" value="ECO:0007669"/>
    <property type="project" value="TreeGrafter"/>
</dbReference>
<feature type="region of interest" description="Disordered" evidence="7">
    <location>
        <begin position="1"/>
        <end position="68"/>
    </location>
</feature>
<feature type="region of interest" description="Disordered" evidence="7">
    <location>
        <begin position="133"/>
        <end position="157"/>
    </location>
</feature>
<feature type="region of interest" description="Disordered" evidence="7">
    <location>
        <begin position="573"/>
        <end position="636"/>
    </location>
</feature>
<feature type="region of interest" description="Disordered" evidence="7">
    <location>
        <begin position="273"/>
        <end position="308"/>
    </location>
</feature>
<dbReference type="PANTHER" id="PTHR44167">
    <property type="entry name" value="OVARIAN-SPECIFIC SERINE/THREONINE-PROTEIN KINASE LOK-RELATED"/>
    <property type="match status" value="1"/>
</dbReference>
<reference evidence="9" key="1">
    <citation type="journal article" date="2020" name="Fungal Divers.">
        <title>Resolving the Mortierellaceae phylogeny through synthesis of multi-gene phylogenetics and phylogenomics.</title>
        <authorList>
            <person name="Vandepol N."/>
            <person name="Liber J."/>
            <person name="Desiro A."/>
            <person name="Na H."/>
            <person name="Kennedy M."/>
            <person name="Barry K."/>
            <person name="Grigoriev I.V."/>
            <person name="Miller A.N."/>
            <person name="O'Donnell K."/>
            <person name="Stajich J.E."/>
            <person name="Bonito G."/>
        </authorList>
    </citation>
    <scope>NUCLEOTIDE SEQUENCE</scope>
    <source>
        <strain evidence="9">KOD948</strain>
    </source>
</reference>
<feature type="compositionally biased region" description="Polar residues" evidence="7">
    <location>
        <begin position="17"/>
        <end position="29"/>
    </location>
</feature>
<evidence type="ECO:0000313" key="10">
    <source>
        <dbReference type="Proteomes" id="UP000726737"/>
    </source>
</evidence>
<dbReference type="InterPro" id="IPR000719">
    <property type="entry name" value="Prot_kinase_dom"/>
</dbReference>
<accession>A0A9P6TWZ8</accession>
<dbReference type="CDD" id="cd14019">
    <property type="entry name" value="STKc_Cdc7"/>
    <property type="match status" value="1"/>
</dbReference>
<dbReference type="InterPro" id="IPR008271">
    <property type="entry name" value="Ser/Thr_kinase_AS"/>
</dbReference>
<evidence type="ECO:0000256" key="4">
    <source>
        <dbReference type="ARBA" id="ARBA00022741"/>
    </source>
</evidence>
<dbReference type="PANTHER" id="PTHR44167:SF23">
    <property type="entry name" value="CDC7 KINASE, ISOFORM A-RELATED"/>
    <property type="match status" value="1"/>
</dbReference>
<evidence type="ECO:0000256" key="2">
    <source>
        <dbReference type="ARBA" id="ARBA00022527"/>
    </source>
</evidence>
<gene>
    <name evidence="9" type="ORF">BG011_008937</name>
</gene>
<keyword evidence="4" id="KW-0547">Nucleotide-binding</keyword>
<dbReference type="PROSITE" id="PS00108">
    <property type="entry name" value="PROTEIN_KINASE_ST"/>
    <property type="match status" value="1"/>
</dbReference>
<feature type="compositionally biased region" description="Basic and acidic residues" evidence="7">
    <location>
        <begin position="913"/>
        <end position="922"/>
    </location>
</feature>
<dbReference type="EMBL" id="JAAAJA010000768">
    <property type="protein sequence ID" value="KAG0249781.1"/>
    <property type="molecule type" value="Genomic_DNA"/>
</dbReference>
<evidence type="ECO:0000256" key="3">
    <source>
        <dbReference type="ARBA" id="ARBA00022679"/>
    </source>
</evidence>
<dbReference type="Gene3D" id="3.30.200.20">
    <property type="entry name" value="Phosphorylase Kinase, domain 1"/>
    <property type="match status" value="1"/>
</dbReference>
<protein>
    <recommendedName>
        <fullName evidence="1">non-specific serine/threonine protein kinase</fullName>
        <ecNumber evidence="1">2.7.11.1</ecNumber>
    </recommendedName>
</protein>
<feature type="region of interest" description="Disordered" evidence="7">
    <location>
        <begin position="800"/>
        <end position="879"/>
    </location>
</feature>
<dbReference type="InterPro" id="IPR011009">
    <property type="entry name" value="Kinase-like_dom_sf"/>
</dbReference>
<dbReference type="Pfam" id="PF00069">
    <property type="entry name" value="Pkinase"/>
    <property type="match status" value="2"/>
</dbReference>
<evidence type="ECO:0000259" key="8">
    <source>
        <dbReference type="PROSITE" id="PS50011"/>
    </source>
</evidence>
<feature type="compositionally biased region" description="Acidic residues" evidence="7">
    <location>
        <begin position="286"/>
        <end position="308"/>
    </location>
</feature>
<organism evidence="9 10">
    <name type="scientific">Mortierella polycephala</name>
    <dbReference type="NCBI Taxonomy" id="41804"/>
    <lineage>
        <taxon>Eukaryota</taxon>
        <taxon>Fungi</taxon>
        <taxon>Fungi incertae sedis</taxon>
        <taxon>Mucoromycota</taxon>
        <taxon>Mortierellomycotina</taxon>
        <taxon>Mortierellomycetes</taxon>
        <taxon>Mortierellales</taxon>
        <taxon>Mortierellaceae</taxon>
        <taxon>Mortierella</taxon>
    </lineage>
</organism>
<evidence type="ECO:0000256" key="1">
    <source>
        <dbReference type="ARBA" id="ARBA00012513"/>
    </source>
</evidence>
<keyword evidence="10" id="KW-1185">Reference proteome</keyword>
<keyword evidence="3" id="KW-0808">Transferase</keyword>
<proteinExistence type="predicted"/>
<dbReference type="EC" id="2.7.11.1" evidence="1"/>
<keyword evidence="5" id="KW-0418">Kinase</keyword>
<feature type="region of interest" description="Disordered" evidence="7">
    <location>
        <begin position="913"/>
        <end position="965"/>
    </location>
</feature>
<dbReference type="SMART" id="SM00220">
    <property type="entry name" value="S_TKc"/>
    <property type="match status" value="1"/>
</dbReference>
<feature type="compositionally biased region" description="Low complexity" evidence="7">
    <location>
        <begin position="817"/>
        <end position="828"/>
    </location>
</feature>
<evidence type="ECO:0000256" key="5">
    <source>
        <dbReference type="ARBA" id="ARBA00022777"/>
    </source>
</evidence>
<evidence type="ECO:0000256" key="7">
    <source>
        <dbReference type="SAM" id="MobiDB-lite"/>
    </source>
</evidence>
<comment type="caution">
    <text evidence="9">The sequence shown here is derived from an EMBL/GenBank/DDBJ whole genome shotgun (WGS) entry which is preliminary data.</text>
</comment>
<feature type="domain" description="Protein kinase" evidence="8">
    <location>
        <begin position="335"/>
        <end position="1008"/>
    </location>
</feature>
<feature type="compositionally biased region" description="Low complexity" evidence="7">
    <location>
        <begin position="580"/>
        <end position="613"/>
    </location>
</feature>
<dbReference type="GO" id="GO:0005634">
    <property type="term" value="C:nucleus"/>
    <property type="evidence" value="ECO:0007669"/>
    <property type="project" value="TreeGrafter"/>
</dbReference>
<feature type="region of interest" description="Disordered" evidence="7">
    <location>
        <begin position="534"/>
        <end position="559"/>
    </location>
</feature>
<sequence>MSGKPGSQEPLYPSTPPRTSVRSTRSHLSSLPLIDREILEPRFATLRSNKGPTSPSPLPRTRPRRGPTLPIHDLAALNSDLAQDDHLQRHTVSPNGVSVREELDEHPDVRRISGTSSDVERQSRLMVSIRFGDNKRPLMDNPGRHGSEARSKHRKLPDSSALIISDAMGAMDSEQMATVSRNRGEFESNGQGISHDHTASSRNFRAKSDAPMMRTELSGQENSVQHTAHNVQMTRHTAADRQLGKEDDLQDVLSGLQDEAVDQRDLLEDRMMTVGPLPGQAGMDSNEQEGDQDEGQLDLASEEDEDEVEKTHVQEYVLEEMEKFEKGFNGLQGRFKLLDKIGEGAFSSVYKAIDLEYELYDNSNWDYEIDEPQCAKDTGDTKNTAETTTQLSRPEGGKVIAIKRIYVTSSPARIENEIAILHDLSGHKNVVPLITAFRFRDQVIVALPYFEHRDFKDYYRHLPMDDIRCYLRALFKGLAHVHAHKIIHRDIKPCNFLYDIQRRTGVLVDFGLAQREEPTAIVDPYRPTRSKYTITAKGTGASRSNIQEAKAKPSYVNKENSVPKKTLIADIQASIPPPTSASTSATITSQRASAAAVPPTPTPSRRASAAAVPLTPVPSQRASAATVPPTPTPSHHRPVVAANAPLYSMPSNHPAQMPNAVNNMRSKEVPIAPHAGAITPTPRRKIPRKDTRPTIRVNRAGTRGFRSPEILFRHVQQTVALDVWATGVMLMSFLTGRFPFFSAYTDADALIEIGILFGARALREAAATFNRTFVCTVPVVKEEGMSLVRVCRSLHPSRFKFPDPRSLPPLKPGSESQQQHPQRQPQQRLTTLPSSNTHTSLAHPQPSKEVHWHGQGQGQEQGQGQDISPVNKQSSRSELERRQFANTNENIHQSNILRSPQTTPELKMRSRNIDMGQSKDPKPSAAADSVVNHTKTVASADRISESKSDRGIKESTGKKADKNAKEMSAAFAAELKDLELAIGLLERLMDLNPKTRITAEEALEHPFLAQRKP</sequence>
<feature type="compositionally biased region" description="Polar residues" evidence="7">
    <location>
        <begin position="886"/>
        <end position="904"/>
    </location>
</feature>
<dbReference type="PROSITE" id="PS50011">
    <property type="entry name" value="PROTEIN_KINASE_DOM"/>
    <property type="match status" value="1"/>
</dbReference>
<dbReference type="GO" id="GO:0004674">
    <property type="term" value="F:protein serine/threonine kinase activity"/>
    <property type="evidence" value="ECO:0007669"/>
    <property type="project" value="UniProtKB-KW"/>
</dbReference>
<name>A0A9P6TWZ8_9FUNG</name>